<dbReference type="RefSeq" id="WP_139298308.1">
    <property type="nucleotide sequence ID" value="NZ_FNRA01000005.1"/>
</dbReference>
<dbReference type="AlphaFoldDB" id="A0A1H4DVD7"/>
<dbReference type="EMBL" id="FNRA01000005">
    <property type="protein sequence ID" value="SEA76765.1"/>
    <property type="molecule type" value="Genomic_DNA"/>
</dbReference>
<keyword evidence="2" id="KW-1185">Reference proteome</keyword>
<evidence type="ECO:0000313" key="2">
    <source>
        <dbReference type="Proteomes" id="UP000198850"/>
    </source>
</evidence>
<name>A0A1H4DVD7_9SPHI</name>
<dbReference type="Proteomes" id="UP000198850">
    <property type="component" value="Unassembled WGS sequence"/>
</dbReference>
<dbReference type="OrthoDB" id="5186531at2"/>
<sequence length="337" mass="38324">MLASITLLNNYTREEHLKALYSDIKKIDHSITPIYSNNWINEIWLSNNRVPAVALSSLIDSYYCLPDRPDMAFTYLWMSINNTYNSIATKHKLTESQTNLLKESEAIDTFIKKINLIKNEPLTGNLTLLDLLNEYVKLIPVKTLKFVSNHILKGSASEGAGIPTFLISSSFKTFKKSFPNIYQSIFYTYGSSYSRISAPTVVNNYVDLGITDLQKSKSIPVSLANKLKELIVNKTTQMSNSVSNQSYTAIFNSDEEFINFIFRIILYSIRNNSVHGNVVQRLNSEYKNLDSLKASNYIYYLGHLFLSLGLYINGDINIQDLTINVDNLDKLRDILTA</sequence>
<protein>
    <submittedName>
        <fullName evidence="1">Uncharacterized protein</fullName>
    </submittedName>
</protein>
<organism evidence="1 2">
    <name type="scientific">Pedobacter hartonius</name>
    <dbReference type="NCBI Taxonomy" id="425514"/>
    <lineage>
        <taxon>Bacteria</taxon>
        <taxon>Pseudomonadati</taxon>
        <taxon>Bacteroidota</taxon>
        <taxon>Sphingobacteriia</taxon>
        <taxon>Sphingobacteriales</taxon>
        <taxon>Sphingobacteriaceae</taxon>
        <taxon>Pedobacter</taxon>
    </lineage>
</organism>
<gene>
    <name evidence="1" type="ORF">SAMN05443550_105124</name>
</gene>
<evidence type="ECO:0000313" key="1">
    <source>
        <dbReference type="EMBL" id="SEA76765.1"/>
    </source>
</evidence>
<reference evidence="1 2" key="1">
    <citation type="submission" date="2016-10" db="EMBL/GenBank/DDBJ databases">
        <authorList>
            <person name="de Groot N.N."/>
        </authorList>
    </citation>
    <scope>NUCLEOTIDE SEQUENCE [LARGE SCALE GENOMIC DNA]</scope>
    <source>
        <strain evidence="1 2">DSM 19033</strain>
    </source>
</reference>
<accession>A0A1H4DVD7</accession>
<proteinExistence type="predicted"/>